<sequence>MYPNMKMTRNHSWENWGLNGFVTGVLLIIIGILTQVLEYPRIYNGPANYNNNLYTMSNYYNHWWPWTYAASTFGLFTLLAGIMGILAGVRRSYGTILSFSIMCLFSTLFAIYLIVYFAIIVRFYQQQKSAASQLRSIHPTSYSITITQLVIASLNALVSLTATILAGRAITLGVPKGVFFDDVKPMPYPTRFGI</sequence>
<evidence type="ECO:0000313" key="3">
    <source>
        <dbReference type="Proteomes" id="UP000663855"/>
    </source>
</evidence>
<reference evidence="2" key="1">
    <citation type="submission" date="2021-02" db="EMBL/GenBank/DDBJ databases">
        <authorList>
            <person name="Nowell W R."/>
        </authorList>
    </citation>
    <scope>NUCLEOTIDE SEQUENCE</scope>
</reference>
<evidence type="ECO:0000313" key="2">
    <source>
        <dbReference type="EMBL" id="CAF1280383.1"/>
    </source>
</evidence>
<accession>A0A815C879</accession>
<feature type="transmembrane region" description="Helical" evidence="1">
    <location>
        <begin position="21"/>
        <end position="43"/>
    </location>
</feature>
<evidence type="ECO:0000256" key="1">
    <source>
        <dbReference type="SAM" id="Phobius"/>
    </source>
</evidence>
<dbReference type="Proteomes" id="UP000663855">
    <property type="component" value="Unassembled WGS sequence"/>
</dbReference>
<name>A0A815C879_9BILA</name>
<feature type="transmembrane region" description="Helical" evidence="1">
    <location>
        <begin position="101"/>
        <end position="124"/>
    </location>
</feature>
<keyword evidence="1" id="KW-0472">Membrane</keyword>
<protein>
    <submittedName>
        <fullName evidence="2">Uncharacterized protein</fullName>
    </submittedName>
</protein>
<dbReference type="EMBL" id="CAJNOV010007344">
    <property type="protein sequence ID" value="CAF1280383.1"/>
    <property type="molecule type" value="Genomic_DNA"/>
</dbReference>
<keyword evidence="1" id="KW-0812">Transmembrane</keyword>
<dbReference type="AlphaFoldDB" id="A0A815C879"/>
<keyword evidence="1" id="KW-1133">Transmembrane helix</keyword>
<gene>
    <name evidence="2" type="ORF">CJN711_LOCUS15948</name>
</gene>
<proteinExistence type="predicted"/>
<feature type="transmembrane region" description="Helical" evidence="1">
    <location>
        <begin position="63"/>
        <end position="89"/>
    </location>
</feature>
<feature type="transmembrane region" description="Helical" evidence="1">
    <location>
        <begin position="144"/>
        <end position="166"/>
    </location>
</feature>
<organism evidence="2 3">
    <name type="scientific">Rotaria magnacalcarata</name>
    <dbReference type="NCBI Taxonomy" id="392030"/>
    <lineage>
        <taxon>Eukaryota</taxon>
        <taxon>Metazoa</taxon>
        <taxon>Spiralia</taxon>
        <taxon>Gnathifera</taxon>
        <taxon>Rotifera</taxon>
        <taxon>Eurotatoria</taxon>
        <taxon>Bdelloidea</taxon>
        <taxon>Philodinida</taxon>
        <taxon>Philodinidae</taxon>
        <taxon>Rotaria</taxon>
    </lineage>
</organism>
<comment type="caution">
    <text evidence="2">The sequence shown here is derived from an EMBL/GenBank/DDBJ whole genome shotgun (WGS) entry which is preliminary data.</text>
</comment>